<evidence type="ECO:0000256" key="1">
    <source>
        <dbReference type="SAM" id="Phobius"/>
    </source>
</evidence>
<keyword evidence="1" id="KW-0812">Transmembrane</keyword>
<dbReference type="Proteomes" id="UP001150641">
    <property type="component" value="Unassembled WGS sequence"/>
</dbReference>
<sequence length="68" mass="7694">MKISIWKVLAVLFGILAISSAVENIFVAYFYISENVPFKSDIAYVSGKITFSVVMFILAFFSFKQSKK</sequence>
<dbReference type="AlphaFoldDB" id="A0A9X3AEF6"/>
<feature type="transmembrane region" description="Helical" evidence="1">
    <location>
        <begin position="45"/>
        <end position="63"/>
    </location>
</feature>
<reference evidence="2" key="1">
    <citation type="submission" date="2022-03" db="EMBL/GenBank/DDBJ databases">
        <title>Proposal of a novel genus Dryocolo and two novel species.</title>
        <authorList>
            <person name="Maddock D.W."/>
            <person name="Brady C.L."/>
            <person name="Denman S."/>
            <person name="Arnold D."/>
        </authorList>
    </citation>
    <scope>NUCLEOTIDE SEQUENCE</scope>
    <source>
        <strain evidence="2">H6W4</strain>
    </source>
</reference>
<accession>A0A9X3AEF6</accession>
<evidence type="ECO:0000313" key="2">
    <source>
        <dbReference type="EMBL" id="MCT4704133.1"/>
    </source>
</evidence>
<dbReference type="EMBL" id="JALHAP010000082">
    <property type="protein sequence ID" value="MCT4704133.1"/>
    <property type="molecule type" value="Genomic_DNA"/>
</dbReference>
<evidence type="ECO:0000313" key="3">
    <source>
        <dbReference type="Proteomes" id="UP001150641"/>
    </source>
</evidence>
<comment type="caution">
    <text evidence="2">The sequence shown here is derived from an EMBL/GenBank/DDBJ whole genome shotgun (WGS) entry which is preliminary data.</text>
</comment>
<gene>
    <name evidence="2" type="ORF">MUA00_20345</name>
</gene>
<proteinExistence type="predicted"/>
<keyword evidence="1" id="KW-1133">Transmembrane helix</keyword>
<keyword evidence="1" id="KW-0472">Membrane</keyword>
<dbReference type="RefSeq" id="WP_271124804.1">
    <property type="nucleotide sequence ID" value="NZ_JALHAN010000069.1"/>
</dbReference>
<keyword evidence="3" id="KW-1185">Reference proteome</keyword>
<protein>
    <submittedName>
        <fullName evidence="2">Uncharacterized protein</fullName>
    </submittedName>
</protein>
<organism evidence="2 3">
    <name type="scientific">Dryocola boscaweniae</name>
    <dbReference type="NCBI Taxonomy" id="2925397"/>
    <lineage>
        <taxon>Bacteria</taxon>
        <taxon>Pseudomonadati</taxon>
        <taxon>Pseudomonadota</taxon>
        <taxon>Gammaproteobacteria</taxon>
        <taxon>Enterobacterales</taxon>
        <taxon>Enterobacteriaceae</taxon>
        <taxon>Dryocola</taxon>
    </lineage>
</organism>
<name>A0A9X3AEF6_9ENTR</name>